<reference evidence="1" key="1">
    <citation type="submission" date="2022-10" db="EMBL/GenBank/DDBJ databases">
        <title>Culturing micro-colonial fungi from biological soil crusts in the Mojave desert and describing Neophaeococcomyces mojavensis, and introducing the new genera and species Taxawa tesnikishii.</title>
        <authorList>
            <person name="Kurbessoian T."/>
            <person name="Stajich J.E."/>
        </authorList>
    </citation>
    <scope>NUCLEOTIDE SEQUENCE</scope>
    <source>
        <strain evidence="1">TK_1</strain>
    </source>
</reference>
<accession>A0ABQ9NMK5</accession>
<proteinExistence type="predicted"/>
<evidence type="ECO:0000313" key="1">
    <source>
        <dbReference type="EMBL" id="KAJ9660751.1"/>
    </source>
</evidence>
<dbReference type="Proteomes" id="UP001172684">
    <property type="component" value="Unassembled WGS sequence"/>
</dbReference>
<comment type="caution">
    <text evidence="1">The sequence shown here is derived from an EMBL/GenBank/DDBJ whole genome shotgun (WGS) entry which is preliminary data.</text>
</comment>
<keyword evidence="2" id="KW-1185">Reference proteome</keyword>
<gene>
    <name evidence="1" type="ORF">H2201_006830</name>
</gene>
<organism evidence="1 2">
    <name type="scientific">Coniosporium apollinis</name>
    <dbReference type="NCBI Taxonomy" id="61459"/>
    <lineage>
        <taxon>Eukaryota</taxon>
        <taxon>Fungi</taxon>
        <taxon>Dikarya</taxon>
        <taxon>Ascomycota</taxon>
        <taxon>Pezizomycotina</taxon>
        <taxon>Dothideomycetes</taxon>
        <taxon>Dothideomycetes incertae sedis</taxon>
        <taxon>Coniosporium</taxon>
    </lineage>
</organism>
<dbReference type="EMBL" id="JAPDRL010000063">
    <property type="protein sequence ID" value="KAJ9660751.1"/>
    <property type="molecule type" value="Genomic_DNA"/>
</dbReference>
<name>A0ABQ9NMK5_9PEZI</name>
<evidence type="ECO:0000313" key="2">
    <source>
        <dbReference type="Proteomes" id="UP001172684"/>
    </source>
</evidence>
<protein>
    <submittedName>
        <fullName evidence="1">Uncharacterized protein</fullName>
    </submittedName>
</protein>
<sequence length="94" mass="10850">MTQTFVLNSLTPKRTRYIKRKDLEDFLKREFKGYGALDFQIEHINDRWKFYAPEIVTEAKIMQLIDEIEDRKEAAKAAADQGAAKATTEGKAEP</sequence>